<reference evidence="1 2" key="1">
    <citation type="journal article" date="2009" name="J. Bacteriol.">
        <title>Complete and draft genome sequences of six members of the Aquificales.</title>
        <authorList>
            <person name="Reysenbach A.L."/>
            <person name="Hamamura N."/>
            <person name="Podar M."/>
            <person name="Griffiths E."/>
            <person name="Ferreira S."/>
            <person name="Hochstein R."/>
            <person name="Heidelberg J."/>
            <person name="Johnson J."/>
            <person name="Mead D."/>
            <person name="Pohorille A."/>
            <person name="Sarmiento M."/>
            <person name="Schweighofer K."/>
            <person name="Seshadri R."/>
            <person name="Voytek M.A."/>
        </authorList>
    </citation>
    <scope>NUCLEOTIDE SEQUENCE [LARGE SCALE GENOMIC DNA]</scope>
    <source>
        <strain evidence="2">DSM 14350 / EX-H1</strain>
    </source>
</reference>
<proteinExistence type="predicted"/>
<evidence type="ECO:0000313" key="2">
    <source>
        <dbReference type="Proteomes" id="UP000001366"/>
    </source>
</evidence>
<sequence length="150" mass="17199">MLVADFSQIINTTKAHKGYGQHSTIPALAIEFAGQNIKRNRKRWRTIKTDTDITIRYKIDDFIYTIELNALISESQIGLLDQIVSTVLNNPYKTDSNGEILQLHINPFEFQEETDKQGINKYRTVLTVKGISVLDKNYPKIPINKEVIFS</sequence>
<keyword evidence="2" id="KW-1185">Reference proteome</keyword>
<dbReference type="KEGG" id="pmx:PERMA_1817"/>
<organism evidence="1 2">
    <name type="scientific">Persephonella marina (strain DSM 14350 / EX-H1)</name>
    <dbReference type="NCBI Taxonomy" id="123214"/>
    <lineage>
        <taxon>Bacteria</taxon>
        <taxon>Pseudomonadati</taxon>
        <taxon>Aquificota</taxon>
        <taxon>Aquificia</taxon>
        <taxon>Aquificales</taxon>
        <taxon>Hydrogenothermaceae</taxon>
        <taxon>Persephonella</taxon>
    </lineage>
</organism>
<dbReference type="EMBL" id="CP001230">
    <property type="protein sequence ID" value="ACO03891.1"/>
    <property type="molecule type" value="Genomic_DNA"/>
</dbReference>
<evidence type="ECO:0000313" key="1">
    <source>
        <dbReference type="EMBL" id="ACO03891.1"/>
    </source>
</evidence>
<dbReference type="RefSeq" id="WP_012676130.1">
    <property type="nucleotide sequence ID" value="NC_012440.1"/>
</dbReference>
<dbReference type="AlphaFoldDB" id="C0QSD4"/>
<dbReference type="OrthoDB" id="9831992at2"/>
<name>C0QSD4_PERMH</name>
<protein>
    <submittedName>
        <fullName evidence="1">Uncharacterized protein</fullName>
    </submittedName>
</protein>
<dbReference type="Proteomes" id="UP000001366">
    <property type="component" value="Chromosome"/>
</dbReference>
<gene>
    <name evidence="1" type="ordered locus">PERMA_1817</name>
</gene>
<dbReference type="HOGENOM" id="CLU_1738817_0_0_0"/>
<dbReference type="PaxDb" id="123214-PERMA_1817"/>
<dbReference type="STRING" id="123214.PERMA_1817"/>
<accession>C0QSD4</accession>